<evidence type="ECO:0000313" key="1">
    <source>
        <dbReference type="Proteomes" id="UP000887566"/>
    </source>
</evidence>
<organism evidence="1 2">
    <name type="scientific">Plectus sambesii</name>
    <dbReference type="NCBI Taxonomy" id="2011161"/>
    <lineage>
        <taxon>Eukaryota</taxon>
        <taxon>Metazoa</taxon>
        <taxon>Ecdysozoa</taxon>
        <taxon>Nematoda</taxon>
        <taxon>Chromadorea</taxon>
        <taxon>Plectida</taxon>
        <taxon>Plectina</taxon>
        <taxon>Plectoidea</taxon>
        <taxon>Plectidae</taxon>
        <taxon>Plectus</taxon>
    </lineage>
</organism>
<protein>
    <submittedName>
        <fullName evidence="2">RING-type domain-containing protein</fullName>
    </submittedName>
</protein>
<dbReference type="AlphaFoldDB" id="A0A914V9E6"/>
<sequence length="393" mass="44634">MQNAYQQLFRWLNSALEHNKSVSTVQTILIDFEPAAKKAFELKLHMADREIAIKGCHFHFGQAVSHNFNKKGLKLLHNNKFKIWKQQLLGLPLLLPHRQFKRFFAYFENQWLNSDDYITHWNHWDNNLCRTTNSAEGWHSALKATWSGARPVLSTYVEWLKKKEVEHATQVTQLNNESFPMKKRVAAYVLLDERIHKAKVRFVALEVLELSTSTPDMLLIILQHLRYVSSLMSNKNVAAPAFPLTNPASISLFEPVDSIDAISAAVGWCPALVHTYLPPCTHQRPALTVLNDDLDLSDLSIIDSSDEEVKPEAAPELVYEPCKECGDRMADTCLACKHPVHFSCGGMSNKATVSICEPCCLKLGDVSEIIGRMAHHRKLERRLAPFDSLPLKD</sequence>
<keyword evidence="1" id="KW-1185">Reference proteome</keyword>
<evidence type="ECO:0000313" key="2">
    <source>
        <dbReference type="WBParaSite" id="PSAMB.scaffold1690size28700.g14374.t1"/>
    </source>
</evidence>
<proteinExistence type="predicted"/>
<accession>A0A914V9E6</accession>
<reference evidence="2" key="1">
    <citation type="submission" date="2022-11" db="UniProtKB">
        <authorList>
            <consortium name="WormBaseParasite"/>
        </authorList>
    </citation>
    <scope>IDENTIFICATION</scope>
</reference>
<dbReference type="WBParaSite" id="PSAMB.scaffold1690size28700.g14374.t1">
    <property type="protein sequence ID" value="PSAMB.scaffold1690size28700.g14374.t1"/>
    <property type="gene ID" value="PSAMB.scaffold1690size28700.g14374"/>
</dbReference>
<dbReference type="Proteomes" id="UP000887566">
    <property type="component" value="Unplaced"/>
</dbReference>
<name>A0A914V9E6_9BILA</name>